<evidence type="ECO:0000313" key="3">
    <source>
        <dbReference type="Proteomes" id="UP000231279"/>
    </source>
</evidence>
<keyword evidence="3" id="KW-1185">Reference proteome</keyword>
<proteinExistence type="predicted"/>
<name>A0A2G9GQ50_9LAMI</name>
<dbReference type="AlphaFoldDB" id="A0A2G9GQ50"/>
<feature type="transmembrane region" description="Helical" evidence="1">
    <location>
        <begin position="35"/>
        <end position="58"/>
    </location>
</feature>
<keyword evidence="1" id="KW-0472">Membrane</keyword>
<keyword evidence="1" id="KW-0812">Transmembrane</keyword>
<evidence type="ECO:0000256" key="1">
    <source>
        <dbReference type="SAM" id="Phobius"/>
    </source>
</evidence>
<evidence type="ECO:0000313" key="2">
    <source>
        <dbReference type="EMBL" id="PIN07437.1"/>
    </source>
</evidence>
<reference evidence="3" key="1">
    <citation type="journal article" date="2018" name="Gigascience">
        <title>Genome assembly of the Pink Ipe (Handroanthus impetiginosus, Bignoniaceae), a highly valued, ecologically keystone Neotropical timber forest tree.</title>
        <authorList>
            <person name="Silva-Junior O.B."/>
            <person name="Grattapaglia D."/>
            <person name="Novaes E."/>
            <person name="Collevatti R.G."/>
        </authorList>
    </citation>
    <scope>NUCLEOTIDE SEQUENCE [LARGE SCALE GENOMIC DNA]</scope>
    <source>
        <strain evidence="3">cv. UFG-1</strain>
    </source>
</reference>
<dbReference type="Proteomes" id="UP000231279">
    <property type="component" value="Unassembled WGS sequence"/>
</dbReference>
<accession>A0A2G9GQ50</accession>
<keyword evidence="1" id="KW-1133">Transmembrane helix</keyword>
<organism evidence="2 3">
    <name type="scientific">Handroanthus impetiginosus</name>
    <dbReference type="NCBI Taxonomy" id="429701"/>
    <lineage>
        <taxon>Eukaryota</taxon>
        <taxon>Viridiplantae</taxon>
        <taxon>Streptophyta</taxon>
        <taxon>Embryophyta</taxon>
        <taxon>Tracheophyta</taxon>
        <taxon>Spermatophyta</taxon>
        <taxon>Magnoliopsida</taxon>
        <taxon>eudicotyledons</taxon>
        <taxon>Gunneridae</taxon>
        <taxon>Pentapetalae</taxon>
        <taxon>asterids</taxon>
        <taxon>lamiids</taxon>
        <taxon>Lamiales</taxon>
        <taxon>Bignoniaceae</taxon>
        <taxon>Crescentiina</taxon>
        <taxon>Tabebuia alliance</taxon>
        <taxon>Handroanthus</taxon>
    </lineage>
</organism>
<comment type="caution">
    <text evidence="2">The sequence shown here is derived from an EMBL/GenBank/DDBJ whole genome shotgun (WGS) entry which is preliminary data.</text>
</comment>
<gene>
    <name evidence="2" type="ORF">CDL12_19991</name>
</gene>
<sequence>MNELLNAKNDGGGTPAPYCIWLLGTDKLRVIKHVVYVWVGLMALVLSVHTIRLIVKVVKKQRKTLRKRRRVAGLTVLVNNVGV</sequence>
<protein>
    <submittedName>
        <fullName evidence="2">Uncharacterized protein</fullName>
    </submittedName>
</protein>
<dbReference type="EMBL" id="NKXS01004093">
    <property type="protein sequence ID" value="PIN07437.1"/>
    <property type="molecule type" value="Genomic_DNA"/>
</dbReference>